<evidence type="ECO:0000256" key="6">
    <source>
        <dbReference type="SAM" id="SignalP"/>
    </source>
</evidence>
<dbReference type="Pfam" id="PF00089">
    <property type="entry name" value="Trypsin"/>
    <property type="match status" value="1"/>
</dbReference>
<dbReference type="PROSITE" id="PS50240">
    <property type="entry name" value="TRYPSIN_DOM"/>
    <property type="match status" value="1"/>
</dbReference>
<dbReference type="Gene3D" id="2.40.10.10">
    <property type="entry name" value="Trypsin-like serine proteases"/>
    <property type="match status" value="2"/>
</dbReference>
<sequence length="224" mass="24543">MPHVLILLIFLLPHEAEEIIGGHEFKPHSYPHMAFIQSVCDYGNKRCCGGFLVRDNFMLTAAHCLAAVSLGAHDVTTQEETQQIIPVAKDHSNDIMFLKRKAKKTKAVRTLTLPRVNAQVKPGHVCHLAGWGSTSLNAIRGPAVLHEAILIIQEDQKCTSCFHHYSKTAQICAGDPKKIQAACKGDSGGSLVCDNRVYGISISLGTFTKVVSFLQWIKGSMKPI</sequence>
<evidence type="ECO:0000313" key="8">
    <source>
        <dbReference type="Ensembl" id="ENSCGRP00001004111.1"/>
    </source>
</evidence>
<dbReference type="GO" id="GO:0004252">
    <property type="term" value="F:serine-type endopeptidase activity"/>
    <property type="evidence" value="ECO:0007669"/>
    <property type="project" value="InterPro"/>
</dbReference>
<dbReference type="InterPro" id="IPR018114">
    <property type="entry name" value="TRYPSIN_HIS"/>
</dbReference>
<dbReference type="PROSITE" id="PS00134">
    <property type="entry name" value="TRYPSIN_HIS"/>
    <property type="match status" value="1"/>
</dbReference>
<evidence type="ECO:0000313" key="9">
    <source>
        <dbReference type="Proteomes" id="UP000694386"/>
    </source>
</evidence>
<protein>
    <recommendedName>
        <fullName evidence="7">Peptidase S1 domain-containing protein</fullName>
    </recommendedName>
</protein>
<organism evidence="8 9">
    <name type="scientific">Cricetulus griseus</name>
    <name type="common">Chinese hamster</name>
    <name type="synonym">Cricetulus barabensis griseus</name>
    <dbReference type="NCBI Taxonomy" id="10029"/>
    <lineage>
        <taxon>Eukaryota</taxon>
        <taxon>Metazoa</taxon>
        <taxon>Chordata</taxon>
        <taxon>Craniata</taxon>
        <taxon>Vertebrata</taxon>
        <taxon>Euteleostomi</taxon>
        <taxon>Mammalia</taxon>
        <taxon>Eutheria</taxon>
        <taxon>Euarchontoglires</taxon>
        <taxon>Glires</taxon>
        <taxon>Rodentia</taxon>
        <taxon>Myomorpha</taxon>
        <taxon>Muroidea</taxon>
        <taxon>Cricetidae</taxon>
        <taxon>Cricetinae</taxon>
        <taxon>Cricetulus</taxon>
    </lineage>
</organism>
<proteinExistence type="predicted"/>
<evidence type="ECO:0000256" key="1">
    <source>
        <dbReference type="ARBA" id="ARBA00022670"/>
    </source>
</evidence>
<feature type="chain" id="PRO_5034943418" description="Peptidase S1 domain-containing protein" evidence="6">
    <location>
        <begin position="17"/>
        <end position="224"/>
    </location>
</feature>
<feature type="signal peptide" evidence="6">
    <location>
        <begin position="1"/>
        <end position="16"/>
    </location>
</feature>
<keyword evidence="3 5" id="KW-0720">Serine protease</keyword>
<name>A0A8C2LH84_CRIGR</name>
<keyword evidence="2 5" id="KW-0378">Hydrolase</keyword>
<reference evidence="8" key="1">
    <citation type="submission" date="2025-08" db="UniProtKB">
        <authorList>
            <consortium name="Ensembl"/>
        </authorList>
    </citation>
    <scope>IDENTIFICATION</scope>
</reference>
<dbReference type="SMART" id="SM00020">
    <property type="entry name" value="Tryp_SPc"/>
    <property type="match status" value="1"/>
</dbReference>
<keyword evidence="1 5" id="KW-0645">Protease</keyword>
<dbReference type="SUPFAM" id="SSF50494">
    <property type="entry name" value="Trypsin-like serine proteases"/>
    <property type="match status" value="1"/>
</dbReference>
<dbReference type="CDD" id="cd00190">
    <property type="entry name" value="Tryp_SPc"/>
    <property type="match status" value="1"/>
</dbReference>
<evidence type="ECO:0000256" key="3">
    <source>
        <dbReference type="ARBA" id="ARBA00022825"/>
    </source>
</evidence>
<keyword evidence="6" id="KW-0732">Signal</keyword>
<dbReference type="Proteomes" id="UP000694386">
    <property type="component" value="Unplaced"/>
</dbReference>
<dbReference type="PRINTS" id="PR00722">
    <property type="entry name" value="CHYMOTRYPSIN"/>
</dbReference>
<evidence type="ECO:0000256" key="2">
    <source>
        <dbReference type="ARBA" id="ARBA00022801"/>
    </source>
</evidence>
<dbReference type="GO" id="GO:0005737">
    <property type="term" value="C:cytoplasm"/>
    <property type="evidence" value="ECO:0007669"/>
    <property type="project" value="TreeGrafter"/>
</dbReference>
<accession>A0A8C2LH84</accession>
<keyword evidence="4" id="KW-1015">Disulfide bond</keyword>
<dbReference type="InterPro" id="IPR001314">
    <property type="entry name" value="Peptidase_S1A"/>
</dbReference>
<dbReference type="GO" id="GO:0006508">
    <property type="term" value="P:proteolysis"/>
    <property type="evidence" value="ECO:0007669"/>
    <property type="project" value="UniProtKB-KW"/>
</dbReference>
<dbReference type="OMA" id="SNDIMFL"/>
<evidence type="ECO:0000256" key="4">
    <source>
        <dbReference type="ARBA" id="ARBA00023157"/>
    </source>
</evidence>
<dbReference type="InterPro" id="IPR009003">
    <property type="entry name" value="Peptidase_S1_PA"/>
</dbReference>
<dbReference type="InterPro" id="IPR033116">
    <property type="entry name" value="TRYPSIN_SER"/>
</dbReference>
<dbReference type="AlphaFoldDB" id="A0A8C2LH84"/>
<dbReference type="PANTHER" id="PTHR24271">
    <property type="entry name" value="KALLIKREIN-RELATED"/>
    <property type="match status" value="1"/>
</dbReference>
<feature type="domain" description="Peptidase S1" evidence="7">
    <location>
        <begin position="19"/>
        <end position="222"/>
    </location>
</feature>
<evidence type="ECO:0000259" key="7">
    <source>
        <dbReference type="PROSITE" id="PS50240"/>
    </source>
</evidence>
<reference evidence="8" key="2">
    <citation type="submission" date="2025-09" db="UniProtKB">
        <authorList>
            <consortium name="Ensembl"/>
        </authorList>
    </citation>
    <scope>IDENTIFICATION</scope>
</reference>
<dbReference type="Ensembl" id="ENSCGRT00001006093.1">
    <property type="protein sequence ID" value="ENSCGRP00001004111.1"/>
    <property type="gene ID" value="ENSCGRG00001005144.1"/>
</dbReference>
<dbReference type="PANTHER" id="PTHR24271:SF70">
    <property type="entry name" value="GRANZYME H"/>
    <property type="match status" value="1"/>
</dbReference>
<dbReference type="InterPro" id="IPR001254">
    <property type="entry name" value="Trypsin_dom"/>
</dbReference>
<dbReference type="InterPro" id="IPR043504">
    <property type="entry name" value="Peptidase_S1_PA_chymotrypsin"/>
</dbReference>
<dbReference type="PROSITE" id="PS00135">
    <property type="entry name" value="TRYPSIN_SER"/>
    <property type="match status" value="1"/>
</dbReference>
<evidence type="ECO:0000256" key="5">
    <source>
        <dbReference type="RuleBase" id="RU363034"/>
    </source>
</evidence>